<sequence>MQYVNCSHFMELEQFNNDKDGKTWRCNYNLCTRTRTSIRKGSFL</sequence>
<reference evidence="2" key="1">
    <citation type="submission" date="2013-02" db="EMBL/GenBank/DDBJ databases">
        <authorList>
            <consortium name="The Broad Institute Genome Sequencing Platform"/>
            <person name="Cuomo C."/>
            <person name="Becnel J."/>
            <person name="Sanscrainte N."/>
            <person name="Walker B."/>
            <person name="Young S.K."/>
            <person name="Zeng Q."/>
            <person name="Gargeya S."/>
            <person name="Fitzgerald M."/>
            <person name="Haas B."/>
            <person name="Abouelleil A."/>
            <person name="Alvarado L."/>
            <person name="Arachchi H.M."/>
            <person name="Berlin A.M."/>
            <person name="Chapman S.B."/>
            <person name="Dewar J."/>
            <person name="Goldberg J."/>
            <person name="Griggs A."/>
            <person name="Gujja S."/>
            <person name="Hansen M."/>
            <person name="Howarth C."/>
            <person name="Imamovic A."/>
            <person name="Larimer J."/>
            <person name="McCowan C."/>
            <person name="Murphy C."/>
            <person name="Neiman D."/>
            <person name="Pearson M."/>
            <person name="Priest M."/>
            <person name="Roberts A."/>
            <person name="Saif S."/>
            <person name="Shea T."/>
            <person name="Sisk P."/>
            <person name="Sykes S."/>
            <person name="Wortman J."/>
            <person name="Nusbaum C."/>
            <person name="Birren B."/>
        </authorList>
    </citation>
    <scope>NUCLEOTIDE SEQUENCE [LARGE SCALE GENOMIC DNA]</scope>
    <source>
        <strain evidence="2">PRA339</strain>
    </source>
</reference>
<accession>A0A059F2K8</accession>
<dbReference type="VEuPathDB" id="MicrosporidiaDB:H312_01076"/>
<organism evidence="1 2">
    <name type="scientific">Anncaliia algerae PRA339</name>
    <dbReference type="NCBI Taxonomy" id="1288291"/>
    <lineage>
        <taxon>Eukaryota</taxon>
        <taxon>Fungi</taxon>
        <taxon>Fungi incertae sedis</taxon>
        <taxon>Microsporidia</taxon>
        <taxon>Tubulinosematoidea</taxon>
        <taxon>Tubulinosematidae</taxon>
        <taxon>Anncaliia</taxon>
    </lineage>
</organism>
<dbReference type="EMBL" id="KK365141">
    <property type="protein sequence ID" value="KCZ81498.1"/>
    <property type="molecule type" value="Genomic_DNA"/>
</dbReference>
<dbReference type="AlphaFoldDB" id="A0A059F2K8"/>
<evidence type="ECO:0000313" key="2">
    <source>
        <dbReference type="Proteomes" id="UP000030655"/>
    </source>
</evidence>
<gene>
    <name evidence="1" type="ORF">H312_01076</name>
</gene>
<dbReference type="HOGENOM" id="CLU_3224436_0_0_1"/>
<reference evidence="1 2" key="2">
    <citation type="submission" date="2014-03" db="EMBL/GenBank/DDBJ databases">
        <title>The Genome Sequence of Anncaliia algerae insect isolate PRA339.</title>
        <authorList>
            <consortium name="The Broad Institute Genome Sequencing Platform"/>
            <consortium name="The Broad Institute Genome Sequencing Center for Infectious Disease"/>
            <person name="Cuomo C."/>
            <person name="Becnel J."/>
            <person name="Sanscrainte N."/>
            <person name="Walker B."/>
            <person name="Young S.K."/>
            <person name="Zeng Q."/>
            <person name="Gargeya S."/>
            <person name="Fitzgerald M."/>
            <person name="Haas B."/>
            <person name="Abouelleil A."/>
            <person name="Alvarado L."/>
            <person name="Arachchi H.M."/>
            <person name="Berlin A.M."/>
            <person name="Chapman S.B."/>
            <person name="Dewar J."/>
            <person name="Goldberg J."/>
            <person name="Griggs A."/>
            <person name="Gujja S."/>
            <person name="Hansen M."/>
            <person name="Howarth C."/>
            <person name="Imamovic A."/>
            <person name="Larimer J."/>
            <person name="McCowan C."/>
            <person name="Murphy C."/>
            <person name="Neiman D."/>
            <person name="Pearson M."/>
            <person name="Priest M."/>
            <person name="Roberts A."/>
            <person name="Saif S."/>
            <person name="Shea T."/>
            <person name="Sisk P."/>
            <person name="Sykes S."/>
            <person name="Wortman J."/>
            <person name="Nusbaum C."/>
            <person name="Birren B."/>
        </authorList>
    </citation>
    <scope>NUCLEOTIDE SEQUENCE [LARGE SCALE GENOMIC DNA]</scope>
    <source>
        <strain evidence="1 2">PRA339</strain>
    </source>
</reference>
<keyword evidence="2" id="KW-1185">Reference proteome</keyword>
<dbReference type="Proteomes" id="UP000030655">
    <property type="component" value="Unassembled WGS sequence"/>
</dbReference>
<protein>
    <submittedName>
        <fullName evidence="1">Uncharacterized protein</fullName>
    </submittedName>
</protein>
<evidence type="ECO:0000313" key="1">
    <source>
        <dbReference type="EMBL" id="KCZ81498.1"/>
    </source>
</evidence>
<name>A0A059F2K8_9MICR</name>
<proteinExistence type="predicted"/>